<evidence type="ECO:0000259" key="8">
    <source>
        <dbReference type="Pfam" id="PF03299"/>
    </source>
</evidence>
<dbReference type="Proteomes" id="UP001286313">
    <property type="component" value="Unassembled WGS sequence"/>
</dbReference>
<dbReference type="EMBL" id="JAWQEG010003835">
    <property type="protein sequence ID" value="KAK3864255.1"/>
    <property type="molecule type" value="Genomic_DNA"/>
</dbReference>
<gene>
    <name evidence="9" type="ORF">Pcinc_030044</name>
</gene>
<evidence type="ECO:0000256" key="6">
    <source>
        <dbReference type="ARBA" id="ARBA00023242"/>
    </source>
</evidence>
<feature type="region of interest" description="Disordered" evidence="7">
    <location>
        <begin position="32"/>
        <end position="53"/>
    </location>
</feature>
<dbReference type="InterPro" id="IPR004979">
    <property type="entry name" value="TF_AP2"/>
</dbReference>
<dbReference type="GO" id="GO:0005634">
    <property type="term" value="C:nucleus"/>
    <property type="evidence" value="ECO:0007669"/>
    <property type="project" value="UniProtKB-SubCell"/>
</dbReference>
<evidence type="ECO:0000256" key="2">
    <source>
        <dbReference type="ARBA" id="ARBA00007770"/>
    </source>
</evidence>
<dbReference type="PANTHER" id="PTHR10812:SF16">
    <property type="entry name" value="TRANSCRIPTION FACTOR AP-2 C-TERMINAL DOMAIN-CONTAINING PROTEIN-RELATED"/>
    <property type="match status" value="1"/>
</dbReference>
<evidence type="ECO:0000313" key="9">
    <source>
        <dbReference type="EMBL" id="KAK3864255.1"/>
    </source>
</evidence>
<evidence type="ECO:0000313" key="10">
    <source>
        <dbReference type="Proteomes" id="UP001286313"/>
    </source>
</evidence>
<keyword evidence="6" id="KW-0539">Nucleus</keyword>
<feature type="compositionally biased region" description="Low complexity" evidence="7">
    <location>
        <begin position="39"/>
        <end position="48"/>
    </location>
</feature>
<protein>
    <recommendedName>
        <fullName evidence="8">Transcription factor AP-2 C-terminal domain-containing protein</fullName>
    </recommendedName>
</protein>
<comment type="subcellular location">
    <subcellularLocation>
        <location evidence="1">Nucleus</location>
    </subcellularLocation>
</comment>
<evidence type="ECO:0000256" key="4">
    <source>
        <dbReference type="ARBA" id="ARBA00023125"/>
    </source>
</evidence>
<evidence type="ECO:0000256" key="3">
    <source>
        <dbReference type="ARBA" id="ARBA00023015"/>
    </source>
</evidence>
<dbReference type="GO" id="GO:0000981">
    <property type="term" value="F:DNA-binding transcription factor activity, RNA polymerase II-specific"/>
    <property type="evidence" value="ECO:0007669"/>
    <property type="project" value="TreeGrafter"/>
</dbReference>
<sequence>MAAKQEFIEEILKSSSSGAEEDVVHIILSNEEGKETILDPQQPHQSSQDDSETMQDNELVFWVPALLNVGREQQRITVTQEELQRRVAPPECLSQTMLLSLLRLSKEKGRELKQTLAKSGIKKLTAKSAIISCFTKLTEAEAAQLAEDYFYLASRYLRLREINRELVASRGGWGSFQPQANATKELLQDILKEVEARDTNLTLMTHGFSPLIMRAVIDIITEIISFKEA</sequence>
<feature type="domain" description="Transcription factor AP-2 C-terminal" evidence="8">
    <location>
        <begin position="63"/>
        <end position="170"/>
    </location>
</feature>
<organism evidence="9 10">
    <name type="scientific">Petrolisthes cinctipes</name>
    <name type="common">Flat porcelain crab</name>
    <dbReference type="NCBI Taxonomy" id="88211"/>
    <lineage>
        <taxon>Eukaryota</taxon>
        <taxon>Metazoa</taxon>
        <taxon>Ecdysozoa</taxon>
        <taxon>Arthropoda</taxon>
        <taxon>Crustacea</taxon>
        <taxon>Multicrustacea</taxon>
        <taxon>Malacostraca</taxon>
        <taxon>Eumalacostraca</taxon>
        <taxon>Eucarida</taxon>
        <taxon>Decapoda</taxon>
        <taxon>Pleocyemata</taxon>
        <taxon>Anomura</taxon>
        <taxon>Galatheoidea</taxon>
        <taxon>Porcellanidae</taxon>
        <taxon>Petrolisthes</taxon>
    </lineage>
</organism>
<dbReference type="GO" id="GO:0042127">
    <property type="term" value="P:regulation of cell population proliferation"/>
    <property type="evidence" value="ECO:0007669"/>
    <property type="project" value="TreeGrafter"/>
</dbReference>
<dbReference type="PANTHER" id="PTHR10812">
    <property type="entry name" value="TRANSCRIPTION FACTOR AP-2"/>
    <property type="match status" value="1"/>
</dbReference>
<comment type="caution">
    <text evidence="9">The sequence shown here is derived from an EMBL/GenBank/DDBJ whole genome shotgun (WGS) entry which is preliminary data.</text>
</comment>
<keyword evidence="4" id="KW-0238">DNA-binding</keyword>
<keyword evidence="10" id="KW-1185">Reference proteome</keyword>
<dbReference type="AlphaFoldDB" id="A0AAE1EYV0"/>
<name>A0AAE1EYV0_PETCI</name>
<keyword evidence="5" id="KW-0804">Transcription</keyword>
<dbReference type="InterPro" id="IPR013854">
    <property type="entry name" value="TF_AP2_C"/>
</dbReference>
<evidence type="ECO:0000256" key="5">
    <source>
        <dbReference type="ARBA" id="ARBA00023163"/>
    </source>
</evidence>
<keyword evidence="3" id="KW-0805">Transcription regulation</keyword>
<dbReference type="Pfam" id="PF03299">
    <property type="entry name" value="TF_AP-2"/>
    <property type="match status" value="1"/>
</dbReference>
<comment type="similarity">
    <text evidence="2">Belongs to the AP-2 family.</text>
</comment>
<evidence type="ECO:0000256" key="7">
    <source>
        <dbReference type="SAM" id="MobiDB-lite"/>
    </source>
</evidence>
<evidence type="ECO:0000256" key="1">
    <source>
        <dbReference type="ARBA" id="ARBA00004123"/>
    </source>
</evidence>
<proteinExistence type="inferred from homology"/>
<dbReference type="GO" id="GO:0000977">
    <property type="term" value="F:RNA polymerase II transcription regulatory region sequence-specific DNA binding"/>
    <property type="evidence" value="ECO:0007669"/>
    <property type="project" value="TreeGrafter"/>
</dbReference>
<accession>A0AAE1EYV0</accession>
<reference evidence="9" key="1">
    <citation type="submission" date="2023-10" db="EMBL/GenBank/DDBJ databases">
        <title>Genome assemblies of two species of porcelain crab, Petrolisthes cinctipes and Petrolisthes manimaculis (Anomura: Porcellanidae).</title>
        <authorList>
            <person name="Angst P."/>
        </authorList>
    </citation>
    <scope>NUCLEOTIDE SEQUENCE</scope>
    <source>
        <strain evidence="9">PB745_01</strain>
        <tissue evidence="9">Gill</tissue>
    </source>
</reference>